<evidence type="ECO:0000256" key="3">
    <source>
        <dbReference type="ARBA" id="ARBA00012393"/>
    </source>
</evidence>
<dbReference type="GO" id="GO:0005524">
    <property type="term" value="F:ATP binding"/>
    <property type="evidence" value="ECO:0007669"/>
    <property type="project" value="UniProtKB-KW"/>
</dbReference>
<dbReference type="Pfam" id="PF06574">
    <property type="entry name" value="FAD_syn"/>
    <property type="match status" value="1"/>
</dbReference>
<keyword evidence="6 13" id="KW-0808">Transferase</keyword>
<evidence type="ECO:0000256" key="4">
    <source>
        <dbReference type="ARBA" id="ARBA00022630"/>
    </source>
</evidence>
<dbReference type="PANTHER" id="PTHR22749:SF6">
    <property type="entry name" value="RIBOFLAVIN KINASE"/>
    <property type="match status" value="1"/>
</dbReference>
<protein>
    <recommendedName>
        <fullName evidence="3">FAD synthase</fullName>
        <ecNumber evidence="3">2.7.7.2</ecNumber>
    </recommendedName>
</protein>
<dbReference type="EMBL" id="JACCBX010000011">
    <property type="protein sequence ID" value="NYE08008.1"/>
    <property type="molecule type" value="Genomic_DNA"/>
</dbReference>
<evidence type="ECO:0000256" key="2">
    <source>
        <dbReference type="ARBA" id="ARBA00010214"/>
    </source>
</evidence>
<dbReference type="Proteomes" id="UP000548423">
    <property type="component" value="Unassembled WGS sequence"/>
</dbReference>
<sequence>METIYINTDNLADWQEKAKACVMALGFFDGLHYGHREVIKTALRKAKEKGVSLAVMSFFPHPKSVLSNGEKKIDYLMPPSVKERILRELGVDTFYIAQFNKEFASLSPEQYVRDYLVKLGVIHAVAGFDFSYGSRGIGNLERLKRDSGGIIDVTKVEKVMCRGEKISSTSIRERLTAGNVEELSDFLGRCYEVECKWDGQSFNLKPYYTLPAPGYYTVTINKGNLSKRAEVMVAEGNQGKLLKPVTELQSYLIGEINVVWHNRNASNTPDIRNILTVGGSN</sequence>
<comment type="similarity">
    <text evidence="2">Belongs to the RibF family.</text>
</comment>
<dbReference type="EC" id="2.7.7.2" evidence="3"/>
<keyword evidence="10" id="KW-0067">ATP-binding</keyword>
<evidence type="ECO:0000259" key="12">
    <source>
        <dbReference type="Pfam" id="PF06574"/>
    </source>
</evidence>
<evidence type="ECO:0000256" key="1">
    <source>
        <dbReference type="ARBA" id="ARBA00004726"/>
    </source>
</evidence>
<dbReference type="CDD" id="cd02064">
    <property type="entry name" value="FAD_synthetase_N"/>
    <property type="match status" value="1"/>
</dbReference>
<dbReference type="AlphaFoldDB" id="A0A852TLF7"/>
<dbReference type="SUPFAM" id="SSF52374">
    <property type="entry name" value="Nucleotidylyl transferase"/>
    <property type="match status" value="1"/>
</dbReference>
<dbReference type="GO" id="GO:0009231">
    <property type="term" value="P:riboflavin biosynthetic process"/>
    <property type="evidence" value="ECO:0007669"/>
    <property type="project" value="InterPro"/>
</dbReference>
<dbReference type="InterPro" id="IPR015864">
    <property type="entry name" value="FAD_synthase"/>
</dbReference>
<evidence type="ECO:0000313" key="14">
    <source>
        <dbReference type="Proteomes" id="UP000548423"/>
    </source>
</evidence>
<keyword evidence="13" id="KW-0418">Kinase</keyword>
<name>A0A852TLF7_9BACI</name>
<evidence type="ECO:0000256" key="8">
    <source>
        <dbReference type="ARBA" id="ARBA00022741"/>
    </source>
</evidence>
<dbReference type="NCBIfam" id="TIGR00125">
    <property type="entry name" value="cyt_tran_rel"/>
    <property type="match status" value="1"/>
</dbReference>
<comment type="caution">
    <text evidence="13">The sequence shown here is derived from an EMBL/GenBank/DDBJ whole genome shotgun (WGS) entry which is preliminary data.</text>
</comment>
<reference evidence="14" key="1">
    <citation type="submission" date="2020-07" db="EMBL/GenBank/DDBJ databases">
        <authorList>
            <person name="Partida-Martinez L."/>
            <person name="Huntemann M."/>
            <person name="Clum A."/>
            <person name="Wang J."/>
            <person name="Palaniappan K."/>
            <person name="Ritter S."/>
            <person name="Chen I.-M."/>
            <person name="Stamatis D."/>
            <person name="Reddy T."/>
            <person name="O'Malley R."/>
            <person name="Daum C."/>
            <person name="Shapiro N."/>
            <person name="Ivanova N."/>
            <person name="Kyrpides N."/>
            <person name="Woyke T."/>
        </authorList>
    </citation>
    <scope>NUCLEOTIDE SEQUENCE [LARGE SCALE GENOMIC DNA]</scope>
    <source>
        <strain evidence="14">AT2.8</strain>
    </source>
</reference>
<reference evidence="14" key="2">
    <citation type="submission" date="2020-08" db="EMBL/GenBank/DDBJ databases">
        <title>The Agave Microbiome: Exploring the role of microbial communities in plant adaptations to desert environments.</title>
        <authorList>
            <person name="Partida-Martinez L.P."/>
        </authorList>
    </citation>
    <scope>NUCLEOTIDE SEQUENCE [LARGE SCALE GENOMIC DNA]</scope>
    <source>
        <strain evidence="14">AT2.8</strain>
    </source>
</reference>
<organism evidence="13 14">
    <name type="scientific">Neobacillus niacini</name>
    <dbReference type="NCBI Taxonomy" id="86668"/>
    <lineage>
        <taxon>Bacteria</taxon>
        <taxon>Bacillati</taxon>
        <taxon>Bacillota</taxon>
        <taxon>Bacilli</taxon>
        <taxon>Bacillales</taxon>
        <taxon>Bacillaceae</taxon>
        <taxon>Neobacillus</taxon>
    </lineage>
</organism>
<evidence type="ECO:0000256" key="7">
    <source>
        <dbReference type="ARBA" id="ARBA00022695"/>
    </source>
</evidence>
<feature type="domain" description="FAD synthetase" evidence="12">
    <location>
        <begin position="16"/>
        <end position="169"/>
    </location>
</feature>
<gene>
    <name evidence="13" type="ORF">F4694_004849</name>
</gene>
<dbReference type="Gene3D" id="3.40.50.620">
    <property type="entry name" value="HUPs"/>
    <property type="match status" value="1"/>
</dbReference>
<proteinExistence type="inferred from homology"/>
<comment type="catalytic activity">
    <reaction evidence="11">
        <text>FMN + ATP + H(+) = FAD + diphosphate</text>
        <dbReference type="Rhea" id="RHEA:17237"/>
        <dbReference type="ChEBI" id="CHEBI:15378"/>
        <dbReference type="ChEBI" id="CHEBI:30616"/>
        <dbReference type="ChEBI" id="CHEBI:33019"/>
        <dbReference type="ChEBI" id="CHEBI:57692"/>
        <dbReference type="ChEBI" id="CHEBI:58210"/>
        <dbReference type="EC" id="2.7.7.2"/>
    </reaction>
</comment>
<accession>A0A852TLF7</accession>
<keyword evidence="9" id="KW-0274">FAD</keyword>
<dbReference type="InterPro" id="IPR014729">
    <property type="entry name" value="Rossmann-like_a/b/a_fold"/>
</dbReference>
<evidence type="ECO:0000256" key="5">
    <source>
        <dbReference type="ARBA" id="ARBA00022643"/>
    </source>
</evidence>
<keyword evidence="7 13" id="KW-0548">Nucleotidyltransferase</keyword>
<evidence type="ECO:0000256" key="11">
    <source>
        <dbReference type="ARBA" id="ARBA00049494"/>
    </source>
</evidence>
<dbReference type="GO" id="GO:0006747">
    <property type="term" value="P:FAD biosynthetic process"/>
    <property type="evidence" value="ECO:0007669"/>
    <property type="project" value="UniProtKB-UniPathway"/>
</dbReference>
<dbReference type="InterPro" id="IPR004821">
    <property type="entry name" value="Cyt_trans-like"/>
</dbReference>
<evidence type="ECO:0000256" key="9">
    <source>
        <dbReference type="ARBA" id="ARBA00022827"/>
    </source>
</evidence>
<comment type="pathway">
    <text evidence="1">Cofactor biosynthesis; FAD biosynthesis; FAD from FMN: step 1/1.</text>
</comment>
<evidence type="ECO:0000256" key="6">
    <source>
        <dbReference type="ARBA" id="ARBA00022679"/>
    </source>
</evidence>
<dbReference type="FunFam" id="3.40.50.620:FF:000021">
    <property type="entry name" value="Riboflavin biosynthesis protein"/>
    <property type="match status" value="1"/>
</dbReference>
<evidence type="ECO:0000256" key="10">
    <source>
        <dbReference type="ARBA" id="ARBA00022840"/>
    </source>
</evidence>
<keyword evidence="5" id="KW-0288">FMN</keyword>
<evidence type="ECO:0000313" key="13">
    <source>
        <dbReference type="EMBL" id="NYE08008.1"/>
    </source>
</evidence>
<keyword evidence="8" id="KW-0547">Nucleotide-binding</keyword>
<dbReference type="GO" id="GO:0009398">
    <property type="term" value="P:FMN biosynthetic process"/>
    <property type="evidence" value="ECO:0007669"/>
    <property type="project" value="TreeGrafter"/>
</dbReference>
<dbReference type="UniPathway" id="UPA00277">
    <property type="reaction ID" value="UER00407"/>
</dbReference>
<dbReference type="PANTHER" id="PTHR22749">
    <property type="entry name" value="RIBOFLAVIN KINASE/FMN ADENYLYLTRANSFERASE"/>
    <property type="match status" value="1"/>
</dbReference>
<dbReference type="GO" id="GO:0008531">
    <property type="term" value="F:riboflavin kinase activity"/>
    <property type="evidence" value="ECO:0007669"/>
    <property type="project" value="TreeGrafter"/>
</dbReference>
<dbReference type="GO" id="GO:0003919">
    <property type="term" value="F:FMN adenylyltransferase activity"/>
    <property type="evidence" value="ECO:0007669"/>
    <property type="project" value="UniProtKB-EC"/>
</dbReference>
<keyword evidence="4" id="KW-0285">Flavoprotein</keyword>
<dbReference type="InterPro" id="IPR023468">
    <property type="entry name" value="Riboflavin_kinase"/>
</dbReference>